<dbReference type="Pfam" id="PF05990">
    <property type="entry name" value="DUF900"/>
    <property type="match status" value="1"/>
</dbReference>
<keyword evidence="1" id="KW-0732">Signal</keyword>
<dbReference type="PANTHER" id="PTHR36513:SF1">
    <property type="entry name" value="TRANSMEMBRANE PROTEIN"/>
    <property type="match status" value="1"/>
</dbReference>
<evidence type="ECO:0000313" key="3">
    <source>
        <dbReference type="Proteomes" id="UP000031521"/>
    </source>
</evidence>
<dbReference type="Gene3D" id="3.40.50.1820">
    <property type="entry name" value="alpha/beta hydrolase"/>
    <property type="match status" value="1"/>
</dbReference>
<dbReference type="STRING" id="1208324.P73_2374"/>
<dbReference type="InterPro" id="IPR014586">
    <property type="entry name" value="UCP033909"/>
</dbReference>
<dbReference type="SUPFAM" id="SSF53474">
    <property type="entry name" value="alpha/beta-Hydrolases"/>
    <property type="match status" value="1"/>
</dbReference>
<dbReference type="Proteomes" id="UP000031521">
    <property type="component" value="Chromosome"/>
</dbReference>
<dbReference type="PROSITE" id="PS51257">
    <property type="entry name" value="PROKAR_LIPOPROTEIN"/>
    <property type="match status" value="1"/>
</dbReference>
<dbReference type="HOGENOM" id="CLU_030170_0_0_5"/>
<name>A0A0B5DVR4_9RHOB</name>
<dbReference type="RefSeq" id="WP_043869731.1">
    <property type="nucleotide sequence ID" value="NZ_CP004393.1"/>
</dbReference>
<evidence type="ECO:0008006" key="4">
    <source>
        <dbReference type="Google" id="ProtNLM"/>
    </source>
</evidence>
<reference evidence="2 3" key="1">
    <citation type="journal article" date="2014" name="Int. J. Syst. Evol. Microbiol.">
        <title>Celeribacter indicus sp. nov., a polycyclic aromatic hydrocarbon-degrading bacterium from deep-sea sediment and reclassification of Huaishuia halophila as Celeribacter halophilus comb. nov.</title>
        <authorList>
            <person name="Lai Q."/>
            <person name="Cao J."/>
            <person name="Yuan J."/>
            <person name="Li F."/>
            <person name="Shao Z."/>
        </authorList>
    </citation>
    <scope>NUCLEOTIDE SEQUENCE [LARGE SCALE GENOMIC DNA]</scope>
    <source>
        <strain evidence="2">P73</strain>
    </source>
</reference>
<proteinExistence type="predicted"/>
<dbReference type="KEGG" id="cid:P73_2374"/>
<gene>
    <name evidence="2" type="ORF">P73_2374</name>
</gene>
<feature type="signal peptide" evidence="1">
    <location>
        <begin position="1"/>
        <end position="21"/>
    </location>
</feature>
<dbReference type="OrthoDB" id="9797755at2"/>
<dbReference type="PIRSF" id="PIRSF033909">
    <property type="entry name" value="UCP033909"/>
    <property type="match status" value="1"/>
</dbReference>
<feature type="chain" id="PRO_5002115515" description="Lipoprotein" evidence="1">
    <location>
        <begin position="22"/>
        <end position="360"/>
    </location>
</feature>
<protein>
    <recommendedName>
        <fullName evidence="4">Lipoprotein</fullName>
    </recommendedName>
</protein>
<accession>A0A0B5DVR4</accession>
<evidence type="ECO:0000256" key="1">
    <source>
        <dbReference type="SAM" id="SignalP"/>
    </source>
</evidence>
<keyword evidence="3" id="KW-1185">Reference proteome</keyword>
<dbReference type="InterPro" id="IPR010297">
    <property type="entry name" value="DUF900_hydrolase"/>
</dbReference>
<evidence type="ECO:0000313" key="2">
    <source>
        <dbReference type="EMBL" id="AJE47089.1"/>
    </source>
</evidence>
<sequence length="360" mass="39043">MGVSRFLLMATLALSACTARPAPEVLAPQGVAAPAAADVVRIHVVTTRERMPDRPYAFGADRAPEPSYAAFDISIPPQHQPGVIEWPAEGRVPDPATAFVTLRRTDLDRAALLRAASNTAAGVYVHGFNTSFQEALYRTAQMSADVEIEGVPILFSWPSEAHVAAYLTDRDAADYSRDALADLLAQLAAPRRPDDPLLVLAHSMGARLTMEAMRQLRLTGQDAVLNRLEVVLAAPDIDLDLFREQMTVIGSTRHPVSVLVSSDDRTLEVSSRLSSRRTRLGLVDVHDPRVQEAARAMGVRVIDITSLPSSDIPHRRYLGLISSGEIAQVETALGGIREAGAFVFDSIGLTLRRIETVLTE</sequence>
<dbReference type="AlphaFoldDB" id="A0A0B5DVR4"/>
<organism evidence="2 3">
    <name type="scientific">Celeribacter indicus</name>
    <dbReference type="NCBI Taxonomy" id="1208324"/>
    <lineage>
        <taxon>Bacteria</taxon>
        <taxon>Pseudomonadati</taxon>
        <taxon>Pseudomonadota</taxon>
        <taxon>Alphaproteobacteria</taxon>
        <taxon>Rhodobacterales</taxon>
        <taxon>Roseobacteraceae</taxon>
        <taxon>Celeribacter</taxon>
    </lineage>
</organism>
<dbReference type="PANTHER" id="PTHR36513">
    <property type="entry name" value="ABC TRANSMEMBRANE TYPE-1 DOMAIN-CONTAINING PROTEIN"/>
    <property type="match status" value="1"/>
</dbReference>
<dbReference type="EMBL" id="CP004393">
    <property type="protein sequence ID" value="AJE47089.1"/>
    <property type="molecule type" value="Genomic_DNA"/>
</dbReference>
<dbReference type="InterPro" id="IPR029058">
    <property type="entry name" value="AB_hydrolase_fold"/>
</dbReference>